<evidence type="ECO:0000256" key="1">
    <source>
        <dbReference type="SAM" id="MobiDB-lite"/>
    </source>
</evidence>
<feature type="region of interest" description="Disordered" evidence="1">
    <location>
        <begin position="1"/>
        <end position="108"/>
    </location>
</feature>
<feature type="region of interest" description="Disordered" evidence="1">
    <location>
        <begin position="687"/>
        <end position="717"/>
    </location>
</feature>
<feature type="compositionally biased region" description="Basic residues" evidence="1">
    <location>
        <begin position="181"/>
        <end position="197"/>
    </location>
</feature>
<proteinExistence type="predicted"/>
<feature type="compositionally biased region" description="Polar residues" evidence="1">
    <location>
        <begin position="459"/>
        <end position="468"/>
    </location>
</feature>
<feature type="region of interest" description="Disordered" evidence="1">
    <location>
        <begin position="170"/>
        <end position="256"/>
    </location>
</feature>
<feature type="compositionally biased region" description="Basic and acidic residues" evidence="1">
    <location>
        <begin position="696"/>
        <end position="708"/>
    </location>
</feature>
<protein>
    <submittedName>
        <fullName evidence="2">Uncharacterized protein</fullName>
    </submittedName>
</protein>
<evidence type="ECO:0000313" key="3">
    <source>
        <dbReference type="Proteomes" id="UP001353858"/>
    </source>
</evidence>
<feature type="region of interest" description="Disordered" evidence="1">
    <location>
        <begin position="427"/>
        <end position="481"/>
    </location>
</feature>
<feature type="compositionally biased region" description="Acidic residues" evidence="1">
    <location>
        <begin position="371"/>
        <end position="381"/>
    </location>
</feature>
<feature type="region of interest" description="Disordered" evidence="1">
    <location>
        <begin position="360"/>
        <end position="396"/>
    </location>
</feature>
<dbReference type="Proteomes" id="UP001353858">
    <property type="component" value="Unassembled WGS sequence"/>
</dbReference>
<feature type="compositionally biased region" description="Basic residues" evidence="1">
    <location>
        <begin position="81"/>
        <end position="101"/>
    </location>
</feature>
<sequence>MSCGSLPPVPGLIPISALRKSPSCNNNDLRECTPCAVQKEVMGEQRPRRTGSQPSVDLIDIARRSRGSTDIPQAPSGKARAERHRKSDRRRERRGGRKRSASKREKSVNPRVNPIFVWIRQEDTHIVDVKCEDYDKRNRIVLTKTAQGWRAIPRTETLVPNLKAAAATAANSDEESFKQQQQHHRKVRKSNKVKRKSTAVQVDEDDDVTLSEDSKGPTWSAPINVESHLPSHTIKVQRKHSPSPEEITTEDDAAENVNTSVDHNYIAQASSVECSASKICDVSPLDNLLAVAELEFNEQIRTEAWRESTDLQDAAVDRKSEDASQQNFESECEKDDDCDYNEEDENNLAMDDILNRLEQSLQSPDTVSTDIVEDSVTENEEEKLSNTEVPDITPTESKDEIVCSTIVDDAPTDLTTKKTECLTITLPDDDLMPTDLSVPKKKPRSPSPRAVSPRPSSRCSETIQSPQPSGLPAVPHSPDVQTGTKTAYLESLLSSTSHKVPLNSEVTITRQSEPLDFGKCRKSASPTVTCSEEINTCSSSTSTNKDGEPEIKKGKVDDITLRNILDAATLQNRQDDVKNRVTKSESSRLLELLTSEAEPDALAQLKQLHADPYLNLPDPMLVPKDRLSQILLSPGKEIPKLLNERPELRLPEALAFPHLLQDPDILVITVSQLETIIKKQTTISLPAEKQPKPKKPSVEVKSDKEKAKREHVKQPPVVKEATPRVPELCNDPNLTNMMWLPYLHQLELAAMAFGNGADFLKMISSFPPYSNQAPDISQMFPLNRFSHPSSFPMPPLPNNNNPFEFPIWHENAQANFPRPPNQYDRLCNNNNNNNKYRDYVDKAKNHKFLNQKSQFPPTVYQQTNAPPHHAIPPHSFMNVPTPYQSSNPRVNLHIPQYNTILTQKNPMYNNKSEKPHTTASEVKMGNLYRERYESAKNSNNQKYNQKTCNQKPKVENKKTCDFVTQPMDLSGATTNKSKYGGKQNFSDSVNVKSLKFDDIPEVGSTTASIEDIHMQESQKHLWHPLFGNQKSTSNPWNWTTVTASGE</sequence>
<reference evidence="3" key="1">
    <citation type="submission" date="2023-01" db="EMBL/GenBank/DDBJ databases">
        <title>Key to firefly adult light organ development and bioluminescence: homeobox transcription factors regulate luciferase expression and transportation to peroxisome.</title>
        <authorList>
            <person name="Fu X."/>
        </authorList>
    </citation>
    <scope>NUCLEOTIDE SEQUENCE [LARGE SCALE GENOMIC DNA]</scope>
</reference>
<dbReference type="AlphaFoldDB" id="A0AAN7PNI3"/>
<evidence type="ECO:0000313" key="2">
    <source>
        <dbReference type="EMBL" id="KAK4872479.1"/>
    </source>
</evidence>
<organism evidence="2 3">
    <name type="scientific">Aquatica leii</name>
    <dbReference type="NCBI Taxonomy" id="1421715"/>
    <lineage>
        <taxon>Eukaryota</taxon>
        <taxon>Metazoa</taxon>
        <taxon>Ecdysozoa</taxon>
        <taxon>Arthropoda</taxon>
        <taxon>Hexapoda</taxon>
        <taxon>Insecta</taxon>
        <taxon>Pterygota</taxon>
        <taxon>Neoptera</taxon>
        <taxon>Endopterygota</taxon>
        <taxon>Coleoptera</taxon>
        <taxon>Polyphaga</taxon>
        <taxon>Elateriformia</taxon>
        <taxon>Elateroidea</taxon>
        <taxon>Lampyridae</taxon>
        <taxon>Luciolinae</taxon>
        <taxon>Aquatica</taxon>
    </lineage>
</organism>
<feature type="compositionally biased region" description="Low complexity" evidence="1">
    <location>
        <begin position="447"/>
        <end position="458"/>
    </location>
</feature>
<feature type="compositionally biased region" description="Polar residues" evidence="1">
    <location>
        <begin position="360"/>
        <end position="369"/>
    </location>
</feature>
<dbReference type="EMBL" id="JARPUR010000007">
    <property type="protein sequence ID" value="KAK4872479.1"/>
    <property type="molecule type" value="Genomic_DNA"/>
</dbReference>
<feature type="region of interest" description="Disordered" evidence="1">
    <location>
        <begin position="312"/>
        <end position="343"/>
    </location>
</feature>
<feature type="compositionally biased region" description="Acidic residues" evidence="1">
    <location>
        <begin position="330"/>
        <end position="343"/>
    </location>
</feature>
<comment type="caution">
    <text evidence="2">The sequence shown here is derived from an EMBL/GenBank/DDBJ whole genome shotgun (WGS) entry which is preliminary data.</text>
</comment>
<name>A0AAN7PNI3_9COLE</name>
<gene>
    <name evidence="2" type="ORF">RN001_014508</name>
</gene>
<feature type="compositionally biased region" description="Basic and acidic residues" evidence="1">
    <location>
        <begin position="312"/>
        <end position="322"/>
    </location>
</feature>
<accession>A0AAN7PNI3</accession>
<keyword evidence="3" id="KW-1185">Reference proteome</keyword>